<dbReference type="AlphaFoldDB" id="B8HU60"/>
<protein>
    <recommendedName>
        <fullName evidence="2">SCP-2 sterol transfer family protein</fullName>
    </recommendedName>
</protein>
<dbReference type="Gene3D" id="3.30.1050.10">
    <property type="entry name" value="SCP2 sterol-binding domain"/>
    <property type="match status" value="1"/>
</dbReference>
<evidence type="ECO:0000313" key="1">
    <source>
        <dbReference type="EMBL" id="ACL44405.1"/>
    </source>
</evidence>
<dbReference type="eggNOG" id="COG3255">
    <property type="taxonomic scope" value="Bacteria"/>
</dbReference>
<dbReference type="InterPro" id="IPR036527">
    <property type="entry name" value="SCP2_sterol-bd_dom_sf"/>
</dbReference>
<gene>
    <name evidence="1" type="ordered locus">Cyan7425_2042</name>
</gene>
<dbReference type="HOGENOM" id="CLU_1926628_0_0_3"/>
<dbReference type="SUPFAM" id="SSF55718">
    <property type="entry name" value="SCP-like"/>
    <property type="match status" value="1"/>
</dbReference>
<dbReference type="EMBL" id="CP001344">
    <property type="protein sequence ID" value="ACL44405.1"/>
    <property type="molecule type" value="Genomic_DNA"/>
</dbReference>
<accession>B8HU60</accession>
<reference evidence="1" key="1">
    <citation type="submission" date="2009-01" db="EMBL/GenBank/DDBJ databases">
        <title>Complete sequence of chromosome Cyanothece sp. PCC 7425.</title>
        <authorList>
            <consortium name="US DOE Joint Genome Institute"/>
            <person name="Lucas S."/>
            <person name="Copeland A."/>
            <person name="Lapidus A."/>
            <person name="Glavina del Rio T."/>
            <person name="Dalin E."/>
            <person name="Tice H."/>
            <person name="Bruce D."/>
            <person name="Goodwin L."/>
            <person name="Pitluck S."/>
            <person name="Sims D."/>
            <person name="Meineke L."/>
            <person name="Brettin T."/>
            <person name="Detter J.C."/>
            <person name="Han C."/>
            <person name="Larimer F."/>
            <person name="Land M."/>
            <person name="Hauser L."/>
            <person name="Kyrpides N."/>
            <person name="Ovchinnikova G."/>
            <person name="Liberton M."/>
            <person name="Stoeckel J."/>
            <person name="Banerjee A."/>
            <person name="Singh A."/>
            <person name="Page L."/>
            <person name="Sato H."/>
            <person name="Zhao L."/>
            <person name="Sherman L."/>
            <person name="Pakrasi H."/>
            <person name="Richardson P."/>
        </authorList>
    </citation>
    <scope>NUCLEOTIDE SEQUENCE</scope>
    <source>
        <strain evidence="1">PCC 7425</strain>
    </source>
</reference>
<dbReference type="OrthoDB" id="459969at2"/>
<sequence>MSDLFSPEWMQLYGQQWNAEPELADALAKIHFNSVIGYGFVNGENPLGVLTVVDGRVTVAGVYSGQTLNWDLRATPEDWQVWLNKGLNMLGLSMAYMTRKLQFQVGDYGAMIKDPRMAVPFIKSFEVMSRV</sequence>
<name>B8HU60_CYAP4</name>
<dbReference type="STRING" id="395961.Cyan7425_2042"/>
<proteinExistence type="predicted"/>
<evidence type="ECO:0008006" key="2">
    <source>
        <dbReference type="Google" id="ProtNLM"/>
    </source>
</evidence>
<dbReference type="KEGG" id="cyn:Cyan7425_2042"/>
<organism evidence="1">
    <name type="scientific">Cyanothece sp. (strain PCC 7425 / ATCC 29141)</name>
    <dbReference type="NCBI Taxonomy" id="395961"/>
    <lineage>
        <taxon>Bacteria</taxon>
        <taxon>Bacillati</taxon>
        <taxon>Cyanobacteriota</taxon>
        <taxon>Cyanophyceae</taxon>
        <taxon>Gomontiellales</taxon>
        <taxon>Cyanothecaceae</taxon>
        <taxon>Cyanothece</taxon>
    </lineage>
</organism>